<sequence>MAPPKTNKYTFLAAVVGAKFNYEPVRKEDKREVEEAEKALEKSKQALAEVKDYNGKCQRTLRAAIAFDHLSKSVIHTYQMGAAKGAAVMKKRGDEVFKELDTECEEIDTKWRDSVKELNAFKVAYDDALDKHRDLEAECNRLQDELNKRAQQQVQLESEHSQLMRDHEQLKDGKAQLQLDKSQLEDEKKKLLHHHEKLKREHERLQSDHAEPWRTVRMHKRTRRLRDFAEQQQQRRQLEKSITELFKFTAKFLGGPNFEKNQNDALQQLRKNMKTWDTSAIADPNGSFTTFVRVLCIAQNELLLGIDQVKLFLSQRTQHMSAMGKDLEDLASDRDDWKAEYAELEKFLDAKEESFAGAKEALKEANRKLQELADTNKELEDTMKEFELTNKVLKDTSKVLEDMNKAFKVANEILTEDLSSKMQDIEVMAGLLGLGDASLRGSDIEREGQGE</sequence>
<evidence type="ECO:0000313" key="4">
    <source>
        <dbReference type="Proteomes" id="UP000799764"/>
    </source>
</evidence>
<keyword evidence="1" id="KW-0175">Coiled coil</keyword>
<dbReference type="EMBL" id="MU001500">
    <property type="protein sequence ID" value="KAF2445081.1"/>
    <property type="molecule type" value="Genomic_DNA"/>
</dbReference>
<proteinExistence type="predicted"/>
<evidence type="ECO:0000256" key="2">
    <source>
        <dbReference type="SAM" id="MobiDB-lite"/>
    </source>
</evidence>
<accession>A0A9P4PJ23</accession>
<evidence type="ECO:0000256" key="1">
    <source>
        <dbReference type="SAM" id="Coils"/>
    </source>
</evidence>
<reference evidence="3" key="1">
    <citation type="journal article" date="2020" name="Stud. Mycol.">
        <title>101 Dothideomycetes genomes: a test case for predicting lifestyles and emergence of pathogens.</title>
        <authorList>
            <person name="Haridas S."/>
            <person name="Albert R."/>
            <person name="Binder M."/>
            <person name="Bloem J."/>
            <person name="Labutti K."/>
            <person name="Salamov A."/>
            <person name="Andreopoulos B."/>
            <person name="Baker S."/>
            <person name="Barry K."/>
            <person name="Bills G."/>
            <person name="Bluhm B."/>
            <person name="Cannon C."/>
            <person name="Castanera R."/>
            <person name="Culley D."/>
            <person name="Daum C."/>
            <person name="Ezra D."/>
            <person name="Gonzalez J."/>
            <person name="Henrissat B."/>
            <person name="Kuo A."/>
            <person name="Liang C."/>
            <person name="Lipzen A."/>
            <person name="Lutzoni F."/>
            <person name="Magnuson J."/>
            <person name="Mondo S."/>
            <person name="Nolan M."/>
            <person name="Ohm R."/>
            <person name="Pangilinan J."/>
            <person name="Park H.-J."/>
            <person name="Ramirez L."/>
            <person name="Alfaro M."/>
            <person name="Sun H."/>
            <person name="Tritt A."/>
            <person name="Yoshinaga Y."/>
            <person name="Zwiers L.-H."/>
            <person name="Turgeon B."/>
            <person name="Goodwin S."/>
            <person name="Spatafora J."/>
            <person name="Crous P."/>
            <person name="Grigoriev I."/>
        </authorList>
    </citation>
    <scope>NUCLEOTIDE SEQUENCE</scope>
    <source>
        <strain evidence="3">CBS 690.94</strain>
    </source>
</reference>
<name>A0A9P4PJ23_9PLEO</name>
<keyword evidence="4" id="KW-1185">Reference proteome</keyword>
<protein>
    <submittedName>
        <fullName evidence="3">Uncharacterized protein</fullName>
    </submittedName>
</protein>
<feature type="coiled-coil region" evidence="1">
    <location>
        <begin position="327"/>
        <end position="396"/>
    </location>
</feature>
<feature type="compositionally biased region" description="Basic and acidic residues" evidence="2">
    <location>
        <begin position="157"/>
        <end position="171"/>
    </location>
</feature>
<evidence type="ECO:0000313" key="3">
    <source>
        <dbReference type="EMBL" id="KAF2445081.1"/>
    </source>
</evidence>
<feature type="coiled-coil region" evidence="1">
    <location>
        <begin position="26"/>
        <end position="56"/>
    </location>
</feature>
<dbReference type="Proteomes" id="UP000799764">
    <property type="component" value="Unassembled WGS sequence"/>
</dbReference>
<gene>
    <name evidence="3" type="ORF">P171DRAFT_485150</name>
</gene>
<feature type="region of interest" description="Disordered" evidence="2">
    <location>
        <begin position="150"/>
        <end position="171"/>
    </location>
</feature>
<organism evidence="3 4">
    <name type="scientific">Karstenula rhodostoma CBS 690.94</name>
    <dbReference type="NCBI Taxonomy" id="1392251"/>
    <lineage>
        <taxon>Eukaryota</taxon>
        <taxon>Fungi</taxon>
        <taxon>Dikarya</taxon>
        <taxon>Ascomycota</taxon>
        <taxon>Pezizomycotina</taxon>
        <taxon>Dothideomycetes</taxon>
        <taxon>Pleosporomycetidae</taxon>
        <taxon>Pleosporales</taxon>
        <taxon>Massarineae</taxon>
        <taxon>Didymosphaeriaceae</taxon>
        <taxon>Karstenula</taxon>
    </lineage>
</organism>
<comment type="caution">
    <text evidence="3">The sequence shown here is derived from an EMBL/GenBank/DDBJ whole genome shotgun (WGS) entry which is preliminary data.</text>
</comment>
<dbReference type="AlphaFoldDB" id="A0A9P4PJ23"/>